<dbReference type="PANTHER" id="PTHR10545:SF29">
    <property type="entry name" value="GH14572P-RELATED"/>
    <property type="match status" value="1"/>
</dbReference>
<accession>A0A3E4R7W5</accession>
<dbReference type="SUPFAM" id="SSF55729">
    <property type="entry name" value="Acyl-CoA N-acyltransferases (Nat)"/>
    <property type="match status" value="1"/>
</dbReference>
<feature type="domain" description="N-acetyltransferase" evidence="3">
    <location>
        <begin position="1"/>
        <end position="148"/>
    </location>
</feature>
<keyword evidence="2" id="KW-0012">Acyltransferase</keyword>
<dbReference type="AlphaFoldDB" id="A0A3E4R7W5"/>
<dbReference type="InterPro" id="IPR016181">
    <property type="entry name" value="Acyl_CoA_acyltransferase"/>
</dbReference>
<reference evidence="4 5" key="1">
    <citation type="submission" date="2018-08" db="EMBL/GenBank/DDBJ databases">
        <title>A genome reference for cultivated species of the human gut microbiota.</title>
        <authorList>
            <person name="Zou Y."/>
            <person name="Xue W."/>
            <person name="Luo G."/>
        </authorList>
    </citation>
    <scope>NUCLEOTIDE SEQUENCE [LARGE SCALE GENOMIC DNA]</scope>
    <source>
        <strain evidence="4 5">TF08-13</strain>
    </source>
</reference>
<dbReference type="Proteomes" id="UP000260795">
    <property type="component" value="Unassembled WGS sequence"/>
</dbReference>
<gene>
    <name evidence="4" type="ORF">DXC80_03895</name>
</gene>
<name>A0A3E4R7W5_BACUN</name>
<dbReference type="GO" id="GO:0008080">
    <property type="term" value="F:N-acetyltransferase activity"/>
    <property type="evidence" value="ECO:0007669"/>
    <property type="project" value="UniProtKB-ARBA"/>
</dbReference>
<keyword evidence="1 4" id="KW-0808">Transferase</keyword>
<dbReference type="PROSITE" id="PS51186">
    <property type="entry name" value="GNAT"/>
    <property type="match status" value="1"/>
</dbReference>
<protein>
    <submittedName>
        <fullName evidence="4">GNAT family N-acetyltransferase</fullName>
    </submittedName>
</protein>
<sequence>MIIEQANISDASAITQFQVDMAAESEGTTLNREVVLKGVTEGLKDKTKGIYLVARNDEGQPIASLMLTREWSDWNCAWYWWIQSVYVRPEYRRQGIYRSMYAKVKEMAKEVNVSCVRLYVDKTNQRGLSTYQALGMQESHYLFYEENV</sequence>
<dbReference type="InterPro" id="IPR000182">
    <property type="entry name" value="GNAT_dom"/>
</dbReference>
<organism evidence="4 5">
    <name type="scientific">Bacteroides uniformis</name>
    <dbReference type="NCBI Taxonomy" id="820"/>
    <lineage>
        <taxon>Bacteria</taxon>
        <taxon>Pseudomonadati</taxon>
        <taxon>Bacteroidota</taxon>
        <taxon>Bacteroidia</taxon>
        <taxon>Bacteroidales</taxon>
        <taxon>Bacteroidaceae</taxon>
        <taxon>Bacteroides</taxon>
    </lineage>
</organism>
<dbReference type="EMBL" id="QSRK01000004">
    <property type="protein sequence ID" value="RGL16321.1"/>
    <property type="molecule type" value="Genomic_DNA"/>
</dbReference>
<evidence type="ECO:0000256" key="1">
    <source>
        <dbReference type="ARBA" id="ARBA00022679"/>
    </source>
</evidence>
<evidence type="ECO:0000313" key="5">
    <source>
        <dbReference type="Proteomes" id="UP000260795"/>
    </source>
</evidence>
<dbReference type="InterPro" id="IPR051016">
    <property type="entry name" value="Diverse_Substrate_AcTransf"/>
</dbReference>
<evidence type="ECO:0000313" key="4">
    <source>
        <dbReference type="EMBL" id="RGL16321.1"/>
    </source>
</evidence>
<dbReference type="Gene3D" id="3.40.630.30">
    <property type="match status" value="1"/>
</dbReference>
<evidence type="ECO:0000259" key="3">
    <source>
        <dbReference type="PROSITE" id="PS51186"/>
    </source>
</evidence>
<dbReference type="Pfam" id="PF00583">
    <property type="entry name" value="Acetyltransf_1"/>
    <property type="match status" value="1"/>
</dbReference>
<comment type="caution">
    <text evidence="4">The sequence shown here is derived from an EMBL/GenBank/DDBJ whole genome shotgun (WGS) entry which is preliminary data.</text>
</comment>
<dbReference type="CDD" id="cd04301">
    <property type="entry name" value="NAT_SF"/>
    <property type="match status" value="1"/>
</dbReference>
<dbReference type="PANTHER" id="PTHR10545">
    <property type="entry name" value="DIAMINE N-ACETYLTRANSFERASE"/>
    <property type="match status" value="1"/>
</dbReference>
<proteinExistence type="predicted"/>
<dbReference type="RefSeq" id="WP_117680715.1">
    <property type="nucleotide sequence ID" value="NZ_QSRK01000004.1"/>
</dbReference>
<evidence type="ECO:0000256" key="2">
    <source>
        <dbReference type="ARBA" id="ARBA00023315"/>
    </source>
</evidence>